<feature type="transmembrane region" description="Helical" evidence="11">
    <location>
        <begin position="61"/>
        <end position="80"/>
    </location>
</feature>
<evidence type="ECO:0000256" key="8">
    <source>
        <dbReference type="ARBA" id="ARBA00022989"/>
    </source>
</evidence>
<dbReference type="GO" id="GO:0005789">
    <property type="term" value="C:endoplasmic reticulum membrane"/>
    <property type="evidence" value="ECO:0007669"/>
    <property type="project" value="UniProtKB-SubCell"/>
</dbReference>
<evidence type="ECO:0000256" key="7">
    <source>
        <dbReference type="ARBA" id="ARBA00022824"/>
    </source>
</evidence>
<dbReference type="InterPro" id="IPR005599">
    <property type="entry name" value="GPI_mannosylTrfase"/>
</dbReference>
<dbReference type="EMBL" id="KQ418295">
    <property type="protein sequence ID" value="KOF87933.1"/>
    <property type="molecule type" value="Genomic_DNA"/>
</dbReference>
<keyword evidence="8 11" id="KW-1133">Transmembrane helix</keyword>
<feature type="transmembrane region" description="Helical" evidence="11">
    <location>
        <begin position="459"/>
        <end position="479"/>
    </location>
</feature>
<dbReference type="PANTHER" id="PTHR22760">
    <property type="entry name" value="GLYCOSYLTRANSFERASE"/>
    <property type="match status" value="1"/>
</dbReference>
<feature type="transmembrane region" description="Helical" evidence="11">
    <location>
        <begin position="376"/>
        <end position="398"/>
    </location>
</feature>
<feature type="region of interest" description="Disordered" evidence="12">
    <location>
        <begin position="284"/>
        <end position="312"/>
    </location>
</feature>
<organism evidence="14">
    <name type="scientific">Octopus bimaculoides</name>
    <name type="common">California two-spotted octopus</name>
    <dbReference type="NCBI Taxonomy" id="37653"/>
    <lineage>
        <taxon>Eukaryota</taxon>
        <taxon>Metazoa</taxon>
        <taxon>Spiralia</taxon>
        <taxon>Lophotrochozoa</taxon>
        <taxon>Mollusca</taxon>
        <taxon>Cephalopoda</taxon>
        <taxon>Coleoidea</taxon>
        <taxon>Octopodiformes</taxon>
        <taxon>Octopoda</taxon>
        <taxon>Incirrata</taxon>
        <taxon>Octopodidae</taxon>
        <taxon>Octopus</taxon>
    </lineage>
</organism>
<keyword evidence="7 11" id="KW-0256">Endoplasmic reticulum</keyword>
<feature type="transmembrane region" description="Helical" evidence="11">
    <location>
        <begin position="542"/>
        <end position="564"/>
    </location>
</feature>
<evidence type="ECO:0000256" key="12">
    <source>
        <dbReference type="SAM" id="MobiDB-lite"/>
    </source>
</evidence>
<evidence type="ECO:0000256" key="1">
    <source>
        <dbReference type="ARBA" id="ARBA00004477"/>
    </source>
</evidence>
<feature type="chain" id="PRO_5007416925" description="Mannosyltransferase" evidence="13">
    <location>
        <begin position="21"/>
        <end position="666"/>
    </location>
</feature>
<feature type="compositionally biased region" description="Basic residues" evidence="12">
    <location>
        <begin position="293"/>
        <end position="302"/>
    </location>
</feature>
<evidence type="ECO:0000256" key="10">
    <source>
        <dbReference type="ARBA" id="ARBA00038466"/>
    </source>
</evidence>
<comment type="similarity">
    <text evidence="10">Belongs to the glycosyltransferase 22 family. PIGZ subfamily.</text>
</comment>
<keyword evidence="6 11" id="KW-0812">Transmembrane</keyword>
<feature type="transmembrane region" description="Helical" evidence="11">
    <location>
        <begin position="152"/>
        <end position="173"/>
    </location>
</feature>
<feature type="transmembrane region" description="Helical" evidence="11">
    <location>
        <begin position="92"/>
        <end position="113"/>
    </location>
</feature>
<keyword evidence="13" id="KW-0732">Signal</keyword>
<comment type="subcellular location">
    <subcellularLocation>
        <location evidence="1 11">Endoplasmic reticulum membrane</location>
        <topology evidence="1 11">Multi-pass membrane protein</topology>
    </subcellularLocation>
</comment>
<accession>A0A0L8HF94</accession>
<feature type="compositionally biased region" description="Low complexity" evidence="12">
    <location>
        <begin position="253"/>
        <end position="270"/>
    </location>
</feature>
<feature type="compositionally biased region" description="Polar residues" evidence="12">
    <location>
        <begin position="243"/>
        <end position="252"/>
    </location>
</feature>
<dbReference type="PANTHER" id="PTHR22760:SF3">
    <property type="entry name" value="GPI MANNOSYLTRANSFERASE 4"/>
    <property type="match status" value="1"/>
</dbReference>
<keyword evidence="3" id="KW-0337">GPI-anchor biosynthesis</keyword>
<feature type="signal peptide" evidence="13">
    <location>
        <begin position="1"/>
        <end position="20"/>
    </location>
</feature>
<protein>
    <recommendedName>
        <fullName evidence="11">Mannosyltransferase</fullName>
        <ecNumber evidence="11">2.4.1.-</ecNumber>
    </recommendedName>
</protein>
<dbReference type="EC" id="2.4.1.-" evidence="11"/>
<dbReference type="OrthoDB" id="10066429at2759"/>
<keyword evidence="4 11" id="KW-0328">Glycosyltransferase</keyword>
<evidence type="ECO:0000256" key="11">
    <source>
        <dbReference type="RuleBase" id="RU363075"/>
    </source>
</evidence>
<evidence type="ECO:0000256" key="5">
    <source>
        <dbReference type="ARBA" id="ARBA00022679"/>
    </source>
</evidence>
<sequence>MNHSLTKLWAVLVACRIIWTLWPQQGYIHPDEFFQSTEIVVGDILNLDVERTWEFNNTQPLRSIFFLHLIYGLPVRLLAFLQKLGLFEISPYLLIVVPRLAVTALMFTVDAVLWKSSKCLGIKPWFSLCLYASSYVTLTYLTRTLSNTIECLLFAIILYIVLPKFGTGCGGSSSSRRTRKRQRQQKEEQQNPVSVVDNSASAKANKKAATSAKSANAVAPSSAASAPTKSGKGKQKGKKTKTNPGSNTAPHGQQQQKQKQQQQKQQQQKQQQQKQQKQQQQQKQQKQQQQQKHSQKQQKQHHQQQQQQQQQVLNSQKNHQTFSETDFVKTELCVLACCFVAGTFNRPTFPLFAVTPILAWFYCTCRTKPATLVKNMALFVLFSLPVCIVFVCVDMFYYRISPTDFFNALDDCMHLGGPASVTLCAWRVLATHVTVTPFNFLLYNTQVTNLAGHGLHPSYLHVLINMPLLYHILYILFFYNIYQCFSQSTKLLIPSCVLSLFVVVPVTILSIFPHQEPRFLLPLLPLLVLIGALVIEQCKWKYAMHLCSTWVISNLVLAFFYGFLHQGGVIPSLMTAKYNQISPPLDSTGISAPCGSSSSRQDHLVFYHTYMVPKHLLLNQHDNITLVTHDLRGGAMPLLTDLLHKLLSDDNNKNSYHSSKNNDENL</sequence>
<comment type="pathway">
    <text evidence="2">Glycolipid biosynthesis; glycosylphosphatidylinositol-anchor biosynthesis.</text>
</comment>
<dbReference type="GO" id="GO:0006506">
    <property type="term" value="P:GPI anchor biosynthetic process"/>
    <property type="evidence" value="ECO:0007669"/>
    <property type="project" value="UniProtKB-KW"/>
</dbReference>
<feature type="transmembrane region" description="Helical" evidence="11">
    <location>
        <begin position="125"/>
        <end position="146"/>
    </location>
</feature>
<feature type="transmembrane region" description="Helical" evidence="11">
    <location>
        <begin position="491"/>
        <end position="513"/>
    </location>
</feature>
<gene>
    <name evidence="14" type="ORF">OCBIM_22015807mg</name>
</gene>
<dbReference type="EMBL" id="KQ418295">
    <property type="protein sequence ID" value="KOF87932.1"/>
    <property type="molecule type" value="Genomic_DNA"/>
</dbReference>
<reference evidence="14" key="1">
    <citation type="submission" date="2015-07" db="EMBL/GenBank/DDBJ databases">
        <title>MeaNS - Measles Nucleotide Surveillance Program.</title>
        <authorList>
            <person name="Tran T."/>
            <person name="Druce J."/>
        </authorList>
    </citation>
    <scope>NUCLEOTIDE SEQUENCE</scope>
    <source>
        <strain evidence="14">UCB-OBI-ISO-001</strain>
        <tissue evidence="14">Gonad</tissue>
    </source>
</reference>
<dbReference type="STRING" id="37653.A0A0L8HF94"/>
<evidence type="ECO:0000256" key="3">
    <source>
        <dbReference type="ARBA" id="ARBA00022502"/>
    </source>
</evidence>
<dbReference type="EMBL" id="KQ418295">
    <property type="protein sequence ID" value="KOF87934.1"/>
    <property type="molecule type" value="Genomic_DNA"/>
</dbReference>
<keyword evidence="9 11" id="KW-0472">Membrane</keyword>
<name>A0A0L8HF94_OCTBM</name>
<evidence type="ECO:0000256" key="6">
    <source>
        <dbReference type="ARBA" id="ARBA00022692"/>
    </source>
</evidence>
<evidence type="ECO:0000256" key="13">
    <source>
        <dbReference type="SAM" id="SignalP"/>
    </source>
</evidence>
<feature type="region of interest" description="Disordered" evidence="12">
    <location>
        <begin position="168"/>
        <end position="270"/>
    </location>
</feature>
<dbReference type="AlphaFoldDB" id="A0A0L8HF94"/>
<keyword evidence="5" id="KW-0808">Transferase</keyword>
<evidence type="ECO:0000313" key="14">
    <source>
        <dbReference type="EMBL" id="KOF87933.1"/>
    </source>
</evidence>
<evidence type="ECO:0000256" key="4">
    <source>
        <dbReference type="ARBA" id="ARBA00022676"/>
    </source>
</evidence>
<feature type="non-terminal residue" evidence="14">
    <location>
        <position position="666"/>
    </location>
</feature>
<evidence type="ECO:0000256" key="2">
    <source>
        <dbReference type="ARBA" id="ARBA00004687"/>
    </source>
</evidence>
<feature type="compositionally biased region" description="Low complexity" evidence="12">
    <location>
        <begin position="198"/>
        <end position="230"/>
    </location>
</feature>
<feature type="compositionally biased region" description="Basic residues" evidence="12">
    <location>
        <begin position="231"/>
        <end position="241"/>
    </location>
</feature>
<evidence type="ECO:0000256" key="9">
    <source>
        <dbReference type="ARBA" id="ARBA00023136"/>
    </source>
</evidence>
<dbReference type="GO" id="GO:0000026">
    <property type="term" value="F:alpha-1,2-mannosyltransferase activity"/>
    <property type="evidence" value="ECO:0007669"/>
    <property type="project" value="TreeGrafter"/>
</dbReference>
<proteinExistence type="inferred from homology"/>
<feature type="transmembrane region" description="Helical" evidence="11">
    <location>
        <begin position="519"/>
        <end position="535"/>
    </location>
</feature>
<dbReference type="Pfam" id="PF03901">
    <property type="entry name" value="Glyco_transf_22"/>
    <property type="match status" value="2"/>
</dbReference>